<comment type="caution">
    <text evidence="3">The sequence shown here is derived from an EMBL/GenBank/DDBJ whole genome shotgun (WGS) entry which is preliminary data.</text>
</comment>
<dbReference type="AlphaFoldDB" id="A0A4V2V2U5"/>
<feature type="domain" description="Glycosyltransferase subfamily 4-like N-terminal" evidence="2">
    <location>
        <begin position="15"/>
        <end position="184"/>
    </location>
</feature>
<dbReference type="CDD" id="cd03801">
    <property type="entry name" value="GT4_PimA-like"/>
    <property type="match status" value="1"/>
</dbReference>
<protein>
    <submittedName>
        <fullName evidence="3">Glycosyltransferase involved in cell wall biosynthesis</fullName>
    </submittedName>
</protein>
<proteinExistence type="predicted"/>
<gene>
    <name evidence="3" type="ORF">EDD68_102148</name>
</gene>
<evidence type="ECO:0000313" key="4">
    <source>
        <dbReference type="Proteomes" id="UP000294650"/>
    </source>
</evidence>
<dbReference type="GO" id="GO:0016757">
    <property type="term" value="F:glycosyltransferase activity"/>
    <property type="evidence" value="ECO:0007669"/>
    <property type="project" value="InterPro"/>
</dbReference>
<dbReference type="RefSeq" id="WP_132370803.1">
    <property type="nucleotide sequence ID" value="NZ_SMAN01000002.1"/>
</dbReference>
<dbReference type="InterPro" id="IPR028098">
    <property type="entry name" value="Glyco_trans_4-like_N"/>
</dbReference>
<dbReference type="Pfam" id="PF13439">
    <property type="entry name" value="Glyco_transf_4"/>
    <property type="match status" value="1"/>
</dbReference>
<dbReference type="Proteomes" id="UP000294650">
    <property type="component" value="Unassembled WGS sequence"/>
</dbReference>
<dbReference type="EMBL" id="SMAN01000002">
    <property type="protein sequence ID" value="TCT26446.1"/>
    <property type="molecule type" value="Genomic_DNA"/>
</dbReference>
<dbReference type="Pfam" id="PF00534">
    <property type="entry name" value="Glycos_transf_1"/>
    <property type="match status" value="1"/>
</dbReference>
<reference evidence="3 4" key="1">
    <citation type="submission" date="2019-03" db="EMBL/GenBank/DDBJ databases">
        <title>Genomic Encyclopedia of Type Strains, Phase IV (KMG-IV): sequencing the most valuable type-strain genomes for metagenomic binning, comparative biology and taxonomic classification.</title>
        <authorList>
            <person name="Goeker M."/>
        </authorList>
    </citation>
    <scope>NUCLEOTIDE SEQUENCE [LARGE SCALE GENOMIC DNA]</scope>
    <source>
        <strain evidence="3 4">DSM 25894</strain>
    </source>
</reference>
<dbReference type="PANTHER" id="PTHR12526">
    <property type="entry name" value="GLYCOSYLTRANSFERASE"/>
    <property type="match status" value="1"/>
</dbReference>
<organism evidence="3 4">
    <name type="scientific">Melghiribacillus thermohalophilus</name>
    <dbReference type="NCBI Taxonomy" id="1324956"/>
    <lineage>
        <taxon>Bacteria</taxon>
        <taxon>Bacillati</taxon>
        <taxon>Bacillota</taxon>
        <taxon>Bacilli</taxon>
        <taxon>Bacillales</taxon>
        <taxon>Bacillaceae</taxon>
        <taxon>Melghiribacillus</taxon>
    </lineage>
</organism>
<dbReference type="PANTHER" id="PTHR12526:SF625">
    <property type="entry name" value="PHOSPHATIDYLINOSITOL GLYCAN-CLASS A"/>
    <property type="match status" value="1"/>
</dbReference>
<sequence length="390" mass="43675">MKILLATIFDYPHTGGLSTHMTTLKSGLESQGHEVDIISFSEVPGWKRQFLVRGPGFFMNRFSAGKGLLYNSEKRSQLLMTLIRDAHEQKCYDMVNAQDVYATFASIQAGAPVVTTVHGYMTYEAISRGTMKEGSRPARMLLEKEKLAYQQTLQTITVDHRIKEYLKKHAGVDSVKIHNFIDVDQFKPATDQRNNLRKKYGLNEKSFYLFVPRRLTKKNGVIYPVLAMPVILRQVPDVHLVYAGTGEEEIHIRAKAKELGIGHRVHLIGAIPHEQMKDYYAMSDLTLIPSIHSDGVEEATSISALEGMGAGIPVIASSVGGLKEIIDHEVNGLLVKEKDTGELAHAIVRLLQDADFGSRLARKAREKIEQHYSHLSAAKSYVDVYDSVRK</sequence>
<keyword evidence="3" id="KW-0808">Transferase</keyword>
<dbReference type="OrthoDB" id="9815550at2"/>
<dbReference type="Gene3D" id="3.40.50.2000">
    <property type="entry name" value="Glycogen Phosphorylase B"/>
    <property type="match status" value="2"/>
</dbReference>
<evidence type="ECO:0000313" key="3">
    <source>
        <dbReference type="EMBL" id="TCT26446.1"/>
    </source>
</evidence>
<accession>A0A4V2V2U5</accession>
<keyword evidence="4" id="KW-1185">Reference proteome</keyword>
<feature type="domain" description="Glycosyl transferase family 1" evidence="1">
    <location>
        <begin position="193"/>
        <end position="366"/>
    </location>
</feature>
<dbReference type="InterPro" id="IPR001296">
    <property type="entry name" value="Glyco_trans_1"/>
</dbReference>
<evidence type="ECO:0000259" key="1">
    <source>
        <dbReference type="Pfam" id="PF00534"/>
    </source>
</evidence>
<dbReference type="SUPFAM" id="SSF53756">
    <property type="entry name" value="UDP-Glycosyltransferase/glycogen phosphorylase"/>
    <property type="match status" value="1"/>
</dbReference>
<name>A0A4V2V2U5_9BACI</name>
<evidence type="ECO:0000259" key="2">
    <source>
        <dbReference type="Pfam" id="PF13439"/>
    </source>
</evidence>